<keyword evidence="1" id="KW-0472">Membrane</keyword>
<gene>
    <name evidence="2" type="ORF">TbgDal_III1720</name>
</gene>
<accession>C9ZK69</accession>
<evidence type="ECO:0000256" key="1">
    <source>
        <dbReference type="SAM" id="Phobius"/>
    </source>
</evidence>
<feature type="transmembrane region" description="Helical" evidence="1">
    <location>
        <begin position="49"/>
        <end position="69"/>
    </location>
</feature>
<dbReference type="KEGG" id="tbg:TbgDal_III1720"/>
<keyword evidence="1" id="KW-1133">Transmembrane helix</keyword>
<proteinExistence type="predicted"/>
<evidence type="ECO:0000313" key="3">
    <source>
        <dbReference type="Proteomes" id="UP000002316"/>
    </source>
</evidence>
<feature type="transmembrane region" description="Helical" evidence="1">
    <location>
        <begin position="102"/>
        <end position="121"/>
    </location>
</feature>
<evidence type="ECO:0000313" key="2">
    <source>
        <dbReference type="EMBL" id="CBH09833.1"/>
    </source>
</evidence>
<keyword evidence="1" id="KW-0812">Transmembrane</keyword>
<dbReference type="VEuPathDB" id="TriTrypDB:Tbg972.3.1720"/>
<name>C9ZK69_TRYB9</name>
<dbReference type="RefSeq" id="XP_011772126.1">
    <property type="nucleotide sequence ID" value="XM_011773824.1"/>
</dbReference>
<protein>
    <submittedName>
        <fullName evidence="2">Uncharacterized protein</fullName>
    </submittedName>
</protein>
<organism evidence="2 3">
    <name type="scientific">Trypanosoma brucei gambiense (strain MHOM/CI/86/DAL972)</name>
    <dbReference type="NCBI Taxonomy" id="679716"/>
    <lineage>
        <taxon>Eukaryota</taxon>
        <taxon>Discoba</taxon>
        <taxon>Euglenozoa</taxon>
        <taxon>Kinetoplastea</taxon>
        <taxon>Metakinetoplastina</taxon>
        <taxon>Trypanosomatida</taxon>
        <taxon>Trypanosomatidae</taxon>
        <taxon>Trypanosoma</taxon>
    </lineage>
</organism>
<dbReference type="GeneID" id="23858943"/>
<dbReference type="Proteomes" id="UP000002316">
    <property type="component" value="Chromosome 3"/>
</dbReference>
<dbReference type="AlphaFoldDB" id="C9ZK69"/>
<sequence length="183" mass="22129">MTSLPHIDAHTNTRKDVFTWLTLCFHVFFFQPKKIMFFFYKFWWGINRCCWFISLLSASVSHYLLFFLLNKRVARNLEGYEWLRAVQTKRKTSAFYDHYFWYYYYCCCSCAPPFFSIFVPHCCKPLPNKHTSFYYLCLFTFLMLNEVLHSGCASCLQFLRHLLPRESFPAPFLVSFPFFFLIT</sequence>
<reference evidence="3" key="1">
    <citation type="journal article" date="2010" name="PLoS Negl. Trop. Dis.">
        <title>The genome sequence of Trypanosoma brucei gambiense, causative agent of chronic human african trypanosomiasis.</title>
        <authorList>
            <person name="Jackson A.P."/>
            <person name="Sanders M."/>
            <person name="Berry A."/>
            <person name="McQuillan J."/>
            <person name="Aslett M.A."/>
            <person name="Quail M.A."/>
            <person name="Chukualim B."/>
            <person name="Capewell P."/>
            <person name="MacLeod A."/>
            <person name="Melville S.E."/>
            <person name="Gibson W."/>
            <person name="Barry J.D."/>
            <person name="Berriman M."/>
            <person name="Hertz-Fowler C."/>
        </authorList>
    </citation>
    <scope>NUCLEOTIDE SEQUENCE [LARGE SCALE GENOMIC DNA]</scope>
    <source>
        <strain evidence="3">MHOM/CI/86/DAL972</strain>
    </source>
</reference>
<dbReference type="EMBL" id="FN554966">
    <property type="protein sequence ID" value="CBH09833.1"/>
    <property type="molecule type" value="Genomic_DNA"/>
</dbReference>
<feature type="transmembrane region" description="Helical" evidence="1">
    <location>
        <begin position="133"/>
        <end position="159"/>
    </location>
</feature>
<feature type="transmembrane region" description="Helical" evidence="1">
    <location>
        <begin position="20"/>
        <end position="40"/>
    </location>
</feature>